<evidence type="ECO:0000313" key="2">
    <source>
        <dbReference type="Proteomes" id="UP001281147"/>
    </source>
</evidence>
<sequence>MDAQTKLAQRFIGEDDLVSVSFDNVTYSVRKALLCNASKYFVKALDGPFTERLDRTLKLPGCDHDTFKLFLYWLCNRELPPVANAPDDDLSVETIYASFTQRTKVLIRLWCLADACLMPKLQNTSMSALMKLQEGVRVDMEVVEHTIEIAPPDSPLRKVVMDEVAYDYNDGNYTDEEESQLALMPGVLQDLLKRFRQGLNRDAPSVGREKRSSYMVAER</sequence>
<comment type="caution">
    <text evidence="1">The sequence shown here is derived from an EMBL/GenBank/DDBJ whole genome shotgun (WGS) entry which is preliminary data.</text>
</comment>
<name>A0ACC3N1G3_9PEZI</name>
<accession>A0ACC3N1G3</accession>
<evidence type="ECO:0000313" key="1">
    <source>
        <dbReference type="EMBL" id="KAK3707320.1"/>
    </source>
</evidence>
<reference evidence="1" key="1">
    <citation type="submission" date="2023-07" db="EMBL/GenBank/DDBJ databases">
        <title>Black Yeasts Isolated from many extreme environments.</title>
        <authorList>
            <person name="Coleine C."/>
            <person name="Stajich J.E."/>
            <person name="Selbmann L."/>
        </authorList>
    </citation>
    <scope>NUCLEOTIDE SEQUENCE</scope>
    <source>
        <strain evidence="1">CCFEE 5714</strain>
    </source>
</reference>
<organism evidence="1 2">
    <name type="scientific">Vermiconidia calcicola</name>
    <dbReference type="NCBI Taxonomy" id="1690605"/>
    <lineage>
        <taxon>Eukaryota</taxon>
        <taxon>Fungi</taxon>
        <taxon>Dikarya</taxon>
        <taxon>Ascomycota</taxon>
        <taxon>Pezizomycotina</taxon>
        <taxon>Dothideomycetes</taxon>
        <taxon>Dothideomycetidae</taxon>
        <taxon>Mycosphaerellales</taxon>
        <taxon>Extremaceae</taxon>
        <taxon>Vermiconidia</taxon>
    </lineage>
</organism>
<gene>
    <name evidence="1" type="ORF">LTR37_012164</name>
</gene>
<protein>
    <submittedName>
        <fullName evidence="1">Uncharacterized protein</fullName>
    </submittedName>
</protein>
<dbReference type="Proteomes" id="UP001281147">
    <property type="component" value="Unassembled WGS sequence"/>
</dbReference>
<proteinExistence type="predicted"/>
<dbReference type="EMBL" id="JAUTXU010000111">
    <property type="protein sequence ID" value="KAK3707320.1"/>
    <property type="molecule type" value="Genomic_DNA"/>
</dbReference>
<keyword evidence="2" id="KW-1185">Reference proteome</keyword>